<dbReference type="EMBL" id="ONZQ02000002">
    <property type="protein sequence ID" value="SPN98486.1"/>
    <property type="molecule type" value="Genomic_DNA"/>
</dbReference>
<feature type="region of interest" description="Disordered" evidence="1">
    <location>
        <begin position="563"/>
        <end position="609"/>
    </location>
</feature>
<evidence type="ECO:0000256" key="1">
    <source>
        <dbReference type="SAM" id="MobiDB-lite"/>
    </source>
</evidence>
<name>A0AAE8MR22_9PEZI</name>
<accession>A0AAE8MR22</accession>
<evidence type="ECO:0000313" key="3">
    <source>
        <dbReference type="Proteomes" id="UP001187682"/>
    </source>
</evidence>
<keyword evidence="3" id="KW-1185">Reference proteome</keyword>
<protein>
    <submittedName>
        <fullName evidence="2">Uncharacterized protein</fullName>
    </submittedName>
</protein>
<evidence type="ECO:0000313" key="2">
    <source>
        <dbReference type="EMBL" id="SPN98486.1"/>
    </source>
</evidence>
<dbReference type="Proteomes" id="UP001187682">
    <property type="component" value="Unassembled WGS sequence"/>
</dbReference>
<dbReference type="AlphaFoldDB" id="A0AAE8MR22"/>
<sequence>MAPTRDGEHPRHYPLDGLDLSFSRYHHRTLDVADIVANRFMDRWLFPHRDPAAQHTPRPPPNLLELRLVVDNPLIDLRPNDQDPVFRETMGPHGATFPRFRAKFEVDPTRHAGKDDADLGADVRILFLSQSTRGGGHPCLPAATEPAYGSTKSTSAVILALLRRHVFETSHPEIRPWLRWSPRGYPYPSPTRRGPGVHCGCCPTHFLSLDETVPSHALYMYQDFIPLSTSRRWKPEDTTRARELHVAAASFPRDGRVLLSQGSILRDARRDLGPLLWTPGPSGLPPPVPNVMAMVRTTRAPAPVLQAELPVEPGDSPARRRTMVSQYYTYSTTLRTRRAASEPPPGAYMYTTVKDAYVHPWMGRNVECDAMAPESYLRQRLSFDQHLMPLYVPCPPLSEVDHRTRRRSLSRRHIARMFHSPSRISGCLPGPPPPQPADPSPPAAAGCLPFPVYHTAKNCPVVCSRACGARLRPGHAGHPRAMTCRSRCCMCGIRGHTGKECRLKRCRCGEQHLGQDCGWKPDCRVDGCDRYLCGVHCRECGSTERPFVGWRCAACLGNGEPAGGRAEYRPAKMRRGKRKEGKKGGEGGKGSKGAKVEKGAKGVKGRGRK</sequence>
<reference evidence="2" key="1">
    <citation type="submission" date="2018-03" db="EMBL/GenBank/DDBJ databases">
        <authorList>
            <person name="Guldener U."/>
        </authorList>
    </citation>
    <scope>NUCLEOTIDE SEQUENCE</scope>
</reference>
<gene>
    <name evidence="2" type="ORF">DNG_01531</name>
</gene>
<feature type="compositionally biased region" description="Basic residues" evidence="1">
    <location>
        <begin position="571"/>
        <end position="581"/>
    </location>
</feature>
<organism evidence="2 3">
    <name type="scientific">Cephalotrichum gorgonifer</name>
    <dbReference type="NCBI Taxonomy" id="2041049"/>
    <lineage>
        <taxon>Eukaryota</taxon>
        <taxon>Fungi</taxon>
        <taxon>Dikarya</taxon>
        <taxon>Ascomycota</taxon>
        <taxon>Pezizomycotina</taxon>
        <taxon>Sordariomycetes</taxon>
        <taxon>Hypocreomycetidae</taxon>
        <taxon>Microascales</taxon>
        <taxon>Microascaceae</taxon>
        <taxon>Cephalotrichum</taxon>
    </lineage>
</organism>
<proteinExistence type="predicted"/>
<comment type="caution">
    <text evidence="2">The sequence shown here is derived from an EMBL/GenBank/DDBJ whole genome shotgun (WGS) entry which is preliminary data.</text>
</comment>